<proteinExistence type="predicted"/>
<dbReference type="Proteomes" id="UP000245119">
    <property type="component" value="Linkage Group LG13"/>
</dbReference>
<evidence type="ECO:0000313" key="1">
    <source>
        <dbReference type="EMBL" id="PVD19201.1"/>
    </source>
</evidence>
<sequence>MAPVQKARDGHSFRCDWFLPHHDDSLLSPSLSLCVNVHLHPRLCQAKTILMVQLYAATSKHEENEVEDFYQEEDKVRMAEPKKDILFVLSEGYMKVCRPEGQDRWTKLALTVAKPTQGLRLLELVESQRLTLADILSTSFHEMKALQGVVDDQTDLHLVPKGFKSNQQRRGHI</sequence>
<organism evidence="1 2">
    <name type="scientific">Pomacea canaliculata</name>
    <name type="common">Golden apple snail</name>
    <dbReference type="NCBI Taxonomy" id="400727"/>
    <lineage>
        <taxon>Eukaryota</taxon>
        <taxon>Metazoa</taxon>
        <taxon>Spiralia</taxon>
        <taxon>Lophotrochozoa</taxon>
        <taxon>Mollusca</taxon>
        <taxon>Gastropoda</taxon>
        <taxon>Caenogastropoda</taxon>
        <taxon>Architaenioglossa</taxon>
        <taxon>Ampullarioidea</taxon>
        <taxon>Ampullariidae</taxon>
        <taxon>Pomacea</taxon>
    </lineage>
</organism>
<protein>
    <submittedName>
        <fullName evidence="1">Uncharacterized protein</fullName>
    </submittedName>
</protein>
<evidence type="ECO:0000313" key="2">
    <source>
        <dbReference type="Proteomes" id="UP000245119"/>
    </source>
</evidence>
<reference evidence="1 2" key="1">
    <citation type="submission" date="2018-04" db="EMBL/GenBank/DDBJ databases">
        <title>The genome of golden apple snail Pomacea canaliculata provides insight into stress tolerance and invasive adaptation.</title>
        <authorList>
            <person name="Liu C."/>
            <person name="Liu B."/>
            <person name="Ren Y."/>
            <person name="Zhang Y."/>
            <person name="Wang H."/>
            <person name="Li S."/>
            <person name="Jiang F."/>
            <person name="Yin L."/>
            <person name="Zhang G."/>
            <person name="Qian W."/>
            <person name="Fan W."/>
        </authorList>
    </citation>
    <scope>NUCLEOTIDE SEQUENCE [LARGE SCALE GENOMIC DNA]</scope>
    <source>
        <strain evidence="1">SZHN2017</strain>
        <tissue evidence="1">Muscle</tissue>
    </source>
</reference>
<accession>A0A2T7NDG0</accession>
<keyword evidence="2" id="KW-1185">Reference proteome</keyword>
<name>A0A2T7NDG0_POMCA</name>
<dbReference type="EMBL" id="PZQS01000013">
    <property type="protein sequence ID" value="PVD19201.1"/>
    <property type="molecule type" value="Genomic_DNA"/>
</dbReference>
<comment type="caution">
    <text evidence="1">The sequence shown here is derived from an EMBL/GenBank/DDBJ whole genome shotgun (WGS) entry which is preliminary data.</text>
</comment>
<gene>
    <name evidence="1" type="ORF">C0Q70_19686</name>
</gene>
<dbReference type="AlphaFoldDB" id="A0A2T7NDG0"/>